<feature type="non-terminal residue" evidence="1">
    <location>
        <position position="84"/>
    </location>
</feature>
<name>A0A382NEK7_9ZZZZ</name>
<protein>
    <submittedName>
        <fullName evidence="1">Uncharacterized protein</fullName>
    </submittedName>
</protein>
<proteinExistence type="predicted"/>
<dbReference type="EMBL" id="UINC01099962">
    <property type="protein sequence ID" value="SVC59634.1"/>
    <property type="molecule type" value="Genomic_DNA"/>
</dbReference>
<gene>
    <name evidence="1" type="ORF">METZ01_LOCUS312488</name>
</gene>
<accession>A0A382NEK7</accession>
<reference evidence="1" key="1">
    <citation type="submission" date="2018-05" db="EMBL/GenBank/DDBJ databases">
        <authorList>
            <person name="Lanie J.A."/>
            <person name="Ng W.-L."/>
            <person name="Kazmierczak K.M."/>
            <person name="Andrzejewski T.M."/>
            <person name="Davidsen T.M."/>
            <person name="Wayne K.J."/>
            <person name="Tettelin H."/>
            <person name="Glass J.I."/>
            <person name="Rusch D."/>
            <person name="Podicherti R."/>
            <person name="Tsui H.-C.T."/>
            <person name="Winkler M.E."/>
        </authorList>
    </citation>
    <scope>NUCLEOTIDE SEQUENCE</scope>
</reference>
<evidence type="ECO:0000313" key="1">
    <source>
        <dbReference type="EMBL" id="SVC59634.1"/>
    </source>
</evidence>
<sequence>MKRLLLILFVIPICAQVEGIPLKLKKGSRVVEFNSGDEVVVRLYNNNIFNFKIFPNRNLKSSIYQTVNFKEGIFITDNTRISFS</sequence>
<organism evidence="1">
    <name type="scientific">marine metagenome</name>
    <dbReference type="NCBI Taxonomy" id="408172"/>
    <lineage>
        <taxon>unclassified sequences</taxon>
        <taxon>metagenomes</taxon>
        <taxon>ecological metagenomes</taxon>
    </lineage>
</organism>
<dbReference type="AlphaFoldDB" id="A0A382NEK7"/>